<organism evidence="2 3">
    <name type="scientific">Nesidiocoris tenuis</name>
    <dbReference type="NCBI Taxonomy" id="355587"/>
    <lineage>
        <taxon>Eukaryota</taxon>
        <taxon>Metazoa</taxon>
        <taxon>Ecdysozoa</taxon>
        <taxon>Arthropoda</taxon>
        <taxon>Hexapoda</taxon>
        <taxon>Insecta</taxon>
        <taxon>Pterygota</taxon>
        <taxon>Neoptera</taxon>
        <taxon>Paraneoptera</taxon>
        <taxon>Hemiptera</taxon>
        <taxon>Heteroptera</taxon>
        <taxon>Panheteroptera</taxon>
        <taxon>Cimicomorpha</taxon>
        <taxon>Miridae</taxon>
        <taxon>Dicyphina</taxon>
        <taxon>Nesidiocoris</taxon>
    </lineage>
</organism>
<sequence>MKFTIKVSTYLSQNIPIRIPLEWLYCHPTSFSQDENIIPRKPSPPGHPSSEWRTPIFGWAASERGFLMYCYLIFYTAVSSLGSTLPLLHAFPASFVCYFATTVAWMSSAIPVLQGSDVIYNIFPLNPCQEERMAVDNHAEHVPEGRMTKD</sequence>
<feature type="transmembrane region" description="Helical" evidence="1">
    <location>
        <begin position="66"/>
        <end position="85"/>
    </location>
</feature>
<keyword evidence="3" id="KW-1185">Reference proteome</keyword>
<keyword evidence="1" id="KW-0812">Transmembrane</keyword>
<gene>
    <name evidence="2" type="ORF">NTEN_LOCUS18857</name>
</gene>
<reference evidence="2 3" key="1">
    <citation type="submission" date="2020-02" db="EMBL/GenBank/DDBJ databases">
        <authorList>
            <person name="Ferguson B K."/>
        </authorList>
    </citation>
    <scope>NUCLEOTIDE SEQUENCE [LARGE SCALE GENOMIC DNA]</scope>
</reference>
<accession>A0A6H5HD11</accession>
<dbReference type="EMBL" id="CADCXU010027806">
    <property type="protein sequence ID" value="CAB0014429.1"/>
    <property type="molecule type" value="Genomic_DNA"/>
</dbReference>
<dbReference type="Proteomes" id="UP000479000">
    <property type="component" value="Unassembled WGS sequence"/>
</dbReference>
<evidence type="ECO:0000313" key="3">
    <source>
        <dbReference type="Proteomes" id="UP000479000"/>
    </source>
</evidence>
<proteinExistence type="predicted"/>
<name>A0A6H5HD11_9HEMI</name>
<protein>
    <submittedName>
        <fullName evidence="2">Uncharacterized protein</fullName>
    </submittedName>
</protein>
<keyword evidence="1" id="KW-1133">Transmembrane helix</keyword>
<evidence type="ECO:0000256" key="1">
    <source>
        <dbReference type="SAM" id="Phobius"/>
    </source>
</evidence>
<dbReference type="AlphaFoldDB" id="A0A6H5HD11"/>
<keyword evidence="1" id="KW-0472">Membrane</keyword>
<feature type="transmembrane region" description="Helical" evidence="1">
    <location>
        <begin position="91"/>
        <end position="113"/>
    </location>
</feature>
<evidence type="ECO:0000313" key="2">
    <source>
        <dbReference type="EMBL" id="CAB0014429.1"/>
    </source>
</evidence>